<name>A0A0F8XWG2_9ZZZZ</name>
<protein>
    <recommendedName>
        <fullName evidence="2">Glycosyltransferase 2-like domain-containing protein</fullName>
    </recommendedName>
</protein>
<evidence type="ECO:0000313" key="1">
    <source>
        <dbReference type="EMBL" id="KKK73427.1"/>
    </source>
</evidence>
<dbReference type="Gene3D" id="3.90.550.10">
    <property type="entry name" value="Spore Coat Polysaccharide Biosynthesis Protein SpsA, Chain A"/>
    <property type="match status" value="1"/>
</dbReference>
<proteinExistence type="predicted"/>
<dbReference type="EMBL" id="LAZR01056790">
    <property type="protein sequence ID" value="KKK73427.1"/>
    <property type="molecule type" value="Genomic_DNA"/>
</dbReference>
<reference evidence="1" key="1">
    <citation type="journal article" date="2015" name="Nature">
        <title>Complex archaea that bridge the gap between prokaryotes and eukaryotes.</title>
        <authorList>
            <person name="Spang A."/>
            <person name="Saw J.H."/>
            <person name="Jorgensen S.L."/>
            <person name="Zaremba-Niedzwiedzka K."/>
            <person name="Martijn J."/>
            <person name="Lind A.E."/>
            <person name="van Eijk R."/>
            <person name="Schleper C."/>
            <person name="Guy L."/>
            <person name="Ettema T.J."/>
        </authorList>
    </citation>
    <scope>NUCLEOTIDE SEQUENCE</scope>
</reference>
<comment type="caution">
    <text evidence="1">The sequence shown here is derived from an EMBL/GenBank/DDBJ whole genome shotgun (WGS) entry which is preliminary data.</text>
</comment>
<gene>
    <name evidence="1" type="ORF">LCGC14_2893910</name>
</gene>
<accession>A0A0F8XWG2</accession>
<feature type="non-terminal residue" evidence="1">
    <location>
        <position position="46"/>
    </location>
</feature>
<dbReference type="InterPro" id="IPR029044">
    <property type="entry name" value="Nucleotide-diphossugar_trans"/>
</dbReference>
<dbReference type="AlphaFoldDB" id="A0A0F8XWG2"/>
<evidence type="ECO:0008006" key="2">
    <source>
        <dbReference type="Google" id="ProtNLM"/>
    </source>
</evidence>
<sequence>MSVLNEGVLPVDIIVPVYGGLQVVVSCLQSVQARTQWPYRLIVVDD</sequence>
<dbReference type="SUPFAM" id="SSF53448">
    <property type="entry name" value="Nucleotide-diphospho-sugar transferases"/>
    <property type="match status" value="1"/>
</dbReference>
<organism evidence="1">
    <name type="scientific">marine sediment metagenome</name>
    <dbReference type="NCBI Taxonomy" id="412755"/>
    <lineage>
        <taxon>unclassified sequences</taxon>
        <taxon>metagenomes</taxon>
        <taxon>ecological metagenomes</taxon>
    </lineage>
</organism>